<gene>
    <name evidence="3" type="ORF">B0T10DRAFT_577477</name>
</gene>
<protein>
    <submittedName>
        <fullName evidence="3">Uncharacterized protein</fullName>
    </submittedName>
</protein>
<accession>A0A9P8WD76</accession>
<evidence type="ECO:0000256" key="1">
    <source>
        <dbReference type="SAM" id="MobiDB-lite"/>
    </source>
</evidence>
<comment type="caution">
    <text evidence="3">The sequence shown here is derived from an EMBL/GenBank/DDBJ whole genome shotgun (WGS) entry which is preliminary data.</text>
</comment>
<dbReference type="OrthoDB" id="3436860at2759"/>
<keyword evidence="4" id="KW-1185">Reference proteome</keyword>
<keyword evidence="2" id="KW-1133">Transmembrane helix</keyword>
<feature type="transmembrane region" description="Helical" evidence="2">
    <location>
        <begin position="12"/>
        <end position="33"/>
    </location>
</feature>
<feature type="transmembrane region" description="Helical" evidence="2">
    <location>
        <begin position="79"/>
        <end position="101"/>
    </location>
</feature>
<evidence type="ECO:0000313" key="4">
    <source>
        <dbReference type="Proteomes" id="UP000777438"/>
    </source>
</evidence>
<organism evidence="3 4">
    <name type="scientific">Thelonectria olida</name>
    <dbReference type="NCBI Taxonomy" id="1576542"/>
    <lineage>
        <taxon>Eukaryota</taxon>
        <taxon>Fungi</taxon>
        <taxon>Dikarya</taxon>
        <taxon>Ascomycota</taxon>
        <taxon>Pezizomycotina</taxon>
        <taxon>Sordariomycetes</taxon>
        <taxon>Hypocreomycetidae</taxon>
        <taxon>Hypocreales</taxon>
        <taxon>Nectriaceae</taxon>
        <taxon>Thelonectria</taxon>
    </lineage>
</organism>
<feature type="compositionally biased region" description="Basic and acidic residues" evidence="1">
    <location>
        <begin position="214"/>
        <end position="225"/>
    </location>
</feature>
<keyword evidence="2" id="KW-0472">Membrane</keyword>
<sequence length="277" mass="31574">MANLFDPRVKLPIHLLQLFLVFVVLILSVVRMFNRPAGAPRSRAGTMSLGMSAKSLIILLYEILSSHVRAFKKWSSLKAYVILNGLEIVFWGAVVFLMIQANIKFCAGLSCTLSWVIVPLGIVMNILASYMTIVTWMDFRYFKETGVQRGSKYSASDAVEVESVDSDASGGRSKPRRKSTRGEEVLMTRQPAPRHNSHHQTRPQRAAMSPQRYENYRPHHSDDRRHHTRRHSHGAQRSYETYHNGFGDVRSEDYYHGQQGHRQQGHGQQGHGRQPGY</sequence>
<feature type="region of interest" description="Disordered" evidence="1">
    <location>
        <begin position="164"/>
        <end position="277"/>
    </location>
</feature>
<evidence type="ECO:0000256" key="2">
    <source>
        <dbReference type="SAM" id="Phobius"/>
    </source>
</evidence>
<name>A0A9P8WD76_9HYPO</name>
<proteinExistence type="predicted"/>
<dbReference type="AlphaFoldDB" id="A0A9P8WD76"/>
<feature type="transmembrane region" description="Helical" evidence="2">
    <location>
        <begin position="113"/>
        <end position="133"/>
    </location>
</feature>
<evidence type="ECO:0000313" key="3">
    <source>
        <dbReference type="EMBL" id="KAH6898013.1"/>
    </source>
</evidence>
<feature type="compositionally biased region" description="Low complexity" evidence="1">
    <location>
        <begin position="256"/>
        <end position="266"/>
    </location>
</feature>
<reference evidence="3 4" key="1">
    <citation type="journal article" date="2021" name="Nat. Commun.">
        <title>Genetic determinants of endophytism in the Arabidopsis root mycobiome.</title>
        <authorList>
            <person name="Mesny F."/>
            <person name="Miyauchi S."/>
            <person name="Thiergart T."/>
            <person name="Pickel B."/>
            <person name="Atanasova L."/>
            <person name="Karlsson M."/>
            <person name="Huettel B."/>
            <person name="Barry K.W."/>
            <person name="Haridas S."/>
            <person name="Chen C."/>
            <person name="Bauer D."/>
            <person name="Andreopoulos W."/>
            <person name="Pangilinan J."/>
            <person name="LaButti K."/>
            <person name="Riley R."/>
            <person name="Lipzen A."/>
            <person name="Clum A."/>
            <person name="Drula E."/>
            <person name="Henrissat B."/>
            <person name="Kohler A."/>
            <person name="Grigoriev I.V."/>
            <person name="Martin F.M."/>
            <person name="Hacquard S."/>
        </authorList>
    </citation>
    <scope>NUCLEOTIDE SEQUENCE [LARGE SCALE GENOMIC DNA]</scope>
    <source>
        <strain evidence="3 4">MPI-CAGE-CH-0241</strain>
    </source>
</reference>
<keyword evidence="2" id="KW-0812">Transmembrane</keyword>
<feature type="compositionally biased region" description="Gly residues" evidence="1">
    <location>
        <begin position="267"/>
        <end position="277"/>
    </location>
</feature>
<dbReference type="Proteomes" id="UP000777438">
    <property type="component" value="Unassembled WGS sequence"/>
</dbReference>
<dbReference type="EMBL" id="JAGPYM010000002">
    <property type="protein sequence ID" value="KAH6898013.1"/>
    <property type="molecule type" value="Genomic_DNA"/>
</dbReference>